<accession>A0AAE6Y521</accession>
<organism evidence="2 4">
    <name type="scientific">Streptomyces antibioticus</name>
    <dbReference type="NCBI Taxonomy" id="1890"/>
    <lineage>
        <taxon>Bacteria</taxon>
        <taxon>Bacillati</taxon>
        <taxon>Actinomycetota</taxon>
        <taxon>Actinomycetes</taxon>
        <taxon>Kitasatosporales</taxon>
        <taxon>Streptomycetaceae</taxon>
        <taxon>Streptomyces</taxon>
    </lineage>
</organism>
<dbReference type="Proteomes" id="UP000502504">
    <property type="component" value="Chromosome"/>
</dbReference>
<dbReference type="EMBL" id="LHQL01000001">
    <property type="protein sequence ID" value="OOQ55352.1"/>
    <property type="molecule type" value="Genomic_DNA"/>
</dbReference>
<reference evidence="2 4" key="2">
    <citation type="submission" date="2020-03" db="EMBL/GenBank/DDBJ databases">
        <title>Is there a link between lipid content and antibiotic production in Streptomyces?</title>
        <authorList>
            <person name="David M."/>
            <person name="Lejeune C."/>
            <person name="Abreu S."/>
            <person name="Thibessard A."/>
            <person name="Leblond P."/>
            <person name="Chaminade P."/>
            <person name="Virolle M.-J."/>
        </authorList>
    </citation>
    <scope>NUCLEOTIDE SEQUENCE [LARGE SCALE GENOMIC DNA]</scope>
    <source>
        <strain evidence="2 4">DSM 41481</strain>
    </source>
</reference>
<keyword evidence="3" id="KW-1185">Reference proteome</keyword>
<evidence type="ECO:0000313" key="2">
    <source>
        <dbReference type="EMBL" id="QIT42991.1"/>
    </source>
</evidence>
<sequence length="148" mass="16684">MSPAPDERPRIRAAMDRILSETPEHSNGALTIVALAVEAGVPRNALTQRHPDLRNEFYERIRARGSAPDNERRLRREIGKLKKLRASDRIEIQQLKDDVHALVAALHLSQMENHQLLARLTDQSTGLQALRNIREAPRDLHRGGSVKG</sequence>
<gene>
    <name evidence="1" type="ORF">AFM16_04960</name>
    <name evidence="2" type="ORF">HCX60_05165</name>
</gene>
<proteinExistence type="predicted"/>
<dbReference type="EMBL" id="CP050692">
    <property type="protein sequence ID" value="QIT42991.1"/>
    <property type="molecule type" value="Genomic_DNA"/>
</dbReference>
<name>A0AAE6Y521_STRAT</name>
<dbReference type="AlphaFoldDB" id="A0AAE6Y521"/>
<protein>
    <submittedName>
        <fullName evidence="2">Uncharacterized protein</fullName>
    </submittedName>
</protein>
<evidence type="ECO:0000313" key="4">
    <source>
        <dbReference type="Proteomes" id="UP000502504"/>
    </source>
</evidence>
<evidence type="ECO:0000313" key="3">
    <source>
        <dbReference type="Proteomes" id="UP000190306"/>
    </source>
</evidence>
<evidence type="ECO:0000313" key="1">
    <source>
        <dbReference type="EMBL" id="OOQ55352.1"/>
    </source>
</evidence>
<dbReference type="Proteomes" id="UP000190306">
    <property type="component" value="Chromosome"/>
</dbReference>
<reference evidence="1 3" key="1">
    <citation type="submission" date="2015-07" db="EMBL/GenBank/DDBJ databases">
        <title>Draft Genome Sequence of Streptomyces antibioticus, IMRU 3720 reveals insights in the evolution of actinomycin biosynthetic gene clusters in Streptomyces.</title>
        <authorList>
            <person name="Crnovcic I."/>
            <person name="Ruckert C."/>
            <person name="Kalinowksi J."/>
            <person name="Keller U."/>
        </authorList>
    </citation>
    <scope>NUCLEOTIDE SEQUENCE [LARGE SCALE GENOMIC DNA]</scope>
    <source>
        <strain evidence="1 3">DSM 41481</strain>
    </source>
</reference>